<dbReference type="STRING" id="38654.A0A1U7SC38"/>
<dbReference type="AlphaFoldDB" id="A0A1U7SC38"/>
<dbReference type="KEGG" id="asn:102368497"/>
<dbReference type="SUPFAM" id="SSF51735">
    <property type="entry name" value="NAD(P)-binding Rossmann-fold domains"/>
    <property type="match status" value="1"/>
</dbReference>
<evidence type="ECO:0000256" key="1">
    <source>
        <dbReference type="ARBA" id="ARBA00005194"/>
    </source>
</evidence>
<evidence type="ECO:0000256" key="3">
    <source>
        <dbReference type="ARBA" id="ARBA00022692"/>
    </source>
</evidence>
<dbReference type="GO" id="GO:0016491">
    <property type="term" value="F:oxidoreductase activity"/>
    <property type="evidence" value="ECO:0007669"/>
    <property type="project" value="UniProtKB-KW"/>
</dbReference>
<evidence type="ECO:0000256" key="8">
    <source>
        <dbReference type="ARBA" id="ARBA00023002"/>
    </source>
</evidence>
<keyword evidence="10" id="KW-0472">Membrane</keyword>
<accession>A0A1U7SC38</accession>
<dbReference type="InterPro" id="IPR051019">
    <property type="entry name" value="VLCFA-Steroid_DH"/>
</dbReference>
<dbReference type="Pfam" id="PF00106">
    <property type="entry name" value="adh_short"/>
    <property type="match status" value="1"/>
</dbReference>
<reference evidence="12" key="1">
    <citation type="submission" date="2025-08" db="UniProtKB">
        <authorList>
            <consortium name="RefSeq"/>
        </authorList>
    </citation>
    <scope>IDENTIFICATION</scope>
</reference>
<name>A0A1U7SC38_ALLSI</name>
<keyword evidence="11" id="KW-1185">Reference proteome</keyword>
<dbReference type="InterPro" id="IPR002347">
    <property type="entry name" value="SDR_fam"/>
</dbReference>
<organism evidence="11 12">
    <name type="scientific">Alligator sinensis</name>
    <name type="common">Chinese alligator</name>
    <dbReference type="NCBI Taxonomy" id="38654"/>
    <lineage>
        <taxon>Eukaryota</taxon>
        <taxon>Metazoa</taxon>
        <taxon>Chordata</taxon>
        <taxon>Craniata</taxon>
        <taxon>Vertebrata</taxon>
        <taxon>Euteleostomi</taxon>
        <taxon>Archelosauria</taxon>
        <taxon>Archosauria</taxon>
        <taxon>Crocodylia</taxon>
        <taxon>Alligatoridae</taxon>
        <taxon>Alligatorinae</taxon>
        <taxon>Alligator</taxon>
    </lineage>
</organism>
<evidence type="ECO:0000256" key="5">
    <source>
        <dbReference type="ARBA" id="ARBA00022857"/>
    </source>
</evidence>
<dbReference type="PANTHER" id="PTHR43899">
    <property type="entry name" value="RH59310P"/>
    <property type="match status" value="1"/>
</dbReference>
<dbReference type="InParanoid" id="A0A1U7SC38"/>
<dbReference type="GO" id="GO:0005783">
    <property type="term" value="C:endoplasmic reticulum"/>
    <property type="evidence" value="ECO:0007669"/>
    <property type="project" value="TreeGrafter"/>
</dbReference>
<keyword evidence="9" id="KW-0443">Lipid metabolism</keyword>
<proteinExistence type="predicted"/>
<dbReference type="eggNOG" id="KOG1014">
    <property type="taxonomic scope" value="Eukaryota"/>
</dbReference>
<evidence type="ECO:0000256" key="6">
    <source>
        <dbReference type="ARBA" id="ARBA00022955"/>
    </source>
</evidence>
<keyword evidence="7" id="KW-1133">Transmembrane helix</keyword>
<keyword evidence="6" id="KW-0752">Steroid biosynthesis</keyword>
<evidence type="ECO:0000256" key="7">
    <source>
        <dbReference type="ARBA" id="ARBA00022989"/>
    </source>
</evidence>
<keyword evidence="4" id="KW-0256">Endoplasmic reticulum</keyword>
<dbReference type="Gene3D" id="3.40.50.720">
    <property type="entry name" value="NAD(P)-binding Rossmann-like Domain"/>
    <property type="match status" value="1"/>
</dbReference>
<dbReference type="Proteomes" id="UP000189705">
    <property type="component" value="Unplaced"/>
</dbReference>
<gene>
    <name evidence="12" type="primary">LOC102368497</name>
</gene>
<dbReference type="GO" id="GO:0006694">
    <property type="term" value="P:steroid biosynthetic process"/>
    <property type="evidence" value="ECO:0007669"/>
    <property type="project" value="UniProtKB-KW"/>
</dbReference>
<dbReference type="GeneID" id="102368497"/>
<evidence type="ECO:0000313" key="11">
    <source>
        <dbReference type="Proteomes" id="UP000189705"/>
    </source>
</evidence>
<evidence type="ECO:0000256" key="10">
    <source>
        <dbReference type="ARBA" id="ARBA00023136"/>
    </source>
</evidence>
<dbReference type="RefSeq" id="XP_006038613.1">
    <property type="nucleotide sequence ID" value="XM_006038551.2"/>
</dbReference>
<dbReference type="InterPro" id="IPR036291">
    <property type="entry name" value="NAD(P)-bd_dom_sf"/>
</dbReference>
<sequence length="169" mass="18170">MATLASLPAAGLLYWVGALSAAYVTLRAGYRLVAGLRVWVLGRRALPGPGLGAWAVVTGATDGIGKAYAEELARCGMKIALISRSQEKLDQVASQIRKKSGSCCQYQALHYSLDKQAPLNSFWFLKQQHSLRGGNLANCLHRKAFGELADPSRCPDPSSCSFYLSLGHS</sequence>
<protein>
    <submittedName>
        <fullName evidence="12">Very-long-chain 3-oxoacyl-CoA reductase-like isoform X1</fullName>
    </submittedName>
</protein>
<evidence type="ECO:0000256" key="9">
    <source>
        <dbReference type="ARBA" id="ARBA00023098"/>
    </source>
</evidence>
<evidence type="ECO:0000256" key="4">
    <source>
        <dbReference type="ARBA" id="ARBA00022824"/>
    </source>
</evidence>
<evidence type="ECO:0000256" key="2">
    <source>
        <dbReference type="ARBA" id="ARBA00022516"/>
    </source>
</evidence>
<evidence type="ECO:0000313" key="12">
    <source>
        <dbReference type="RefSeq" id="XP_006038613.1"/>
    </source>
</evidence>
<keyword evidence="8" id="KW-0560">Oxidoreductase</keyword>
<keyword evidence="3" id="KW-0812">Transmembrane</keyword>
<comment type="pathway">
    <text evidence="1">Lipid metabolism; fatty acid biosynthesis.</text>
</comment>
<keyword evidence="5" id="KW-0521">NADP</keyword>
<keyword evidence="2" id="KW-0444">Lipid biosynthesis</keyword>
<dbReference type="PANTHER" id="PTHR43899:SF14">
    <property type="entry name" value="VERY-LONG-CHAIN 3-OXOACYL-COA REDUCTASE"/>
    <property type="match status" value="1"/>
</dbReference>